<evidence type="ECO:0000256" key="4">
    <source>
        <dbReference type="ARBA" id="ARBA00023015"/>
    </source>
</evidence>
<protein>
    <submittedName>
        <fullName evidence="9">Fe2+/Zn2+ uptake regulation protein</fullName>
    </submittedName>
</protein>
<dbReference type="OrthoDB" id="9801127at2"/>
<dbReference type="PANTHER" id="PTHR33202:SF6">
    <property type="entry name" value="ZINC UPTAKE REGULATION PROTEIN"/>
    <property type="match status" value="1"/>
</dbReference>
<evidence type="ECO:0000256" key="5">
    <source>
        <dbReference type="ARBA" id="ARBA00023125"/>
    </source>
</evidence>
<dbReference type="Proteomes" id="UP000019276">
    <property type="component" value="Unassembled WGS sequence"/>
</dbReference>
<evidence type="ECO:0000256" key="6">
    <source>
        <dbReference type="ARBA" id="ARBA00023163"/>
    </source>
</evidence>
<keyword evidence="7" id="KW-0479">Metal-binding</keyword>
<keyword evidence="10" id="KW-1185">Reference proteome</keyword>
<comment type="cofactor">
    <cofactor evidence="8">
        <name>Mn(2+)</name>
        <dbReference type="ChEBI" id="CHEBI:29035"/>
    </cofactor>
    <cofactor evidence="8">
        <name>Fe(2+)</name>
        <dbReference type="ChEBI" id="CHEBI:29033"/>
    </cofactor>
    <text evidence="8">Binds 1 Mn(2+) or Fe(2+) ion per subunit.</text>
</comment>
<evidence type="ECO:0000256" key="3">
    <source>
        <dbReference type="ARBA" id="ARBA00022833"/>
    </source>
</evidence>
<organism evidence="9 10">
    <name type="scientific">Catenovulum agarivorans DS-2</name>
    <dbReference type="NCBI Taxonomy" id="1328313"/>
    <lineage>
        <taxon>Bacteria</taxon>
        <taxon>Pseudomonadati</taxon>
        <taxon>Pseudomonadota</taxon>
        <taxon>Gammaproteobacteria</taxon>
        <taxon>Alteromonadales</taxon>
        <taxon>Alteromonadaceae</taxon>
        <taxon>Catenovulum</taxon>
    </lineage>
</organism>
<evidence type="ECO:0000256" key="7">
    <source>
        <dbReference type="PIRSR" id="PIRSR602481-1"/>
    </source>
</evidence>
<evidence type="ECO:0000313" key="10">
    <source>
        <dbReference type="Proteomes" id="UP000019276"/>
    </source>
</evidence>
<evidence type="ECO:0000256" key="2">
    <source>
        <dbReference type="ARBA" id="ARBA00022491"/>
    </source>
</evidence>
<proteinExistence type="inferred from homology"/>
<sequence>MTLTEIVQQVDDFSNAHGVRLTVKRKMVMVALIRVGKAVSAYELIEYCKKHDGVTLPAISVYRILAFLQSHHMVHKLDLANKFVACSHLSCGHHHQTSQFLICTDCNKVEEIEVATETITSLQSSINKAGFTLASQQLEMHGVCIECSPKI</sequence>
<dbReference type="AlphaFoldDB" id="W7QFU7"/>
<name>W7QFU7_9ALTE</name>
<comment type="cofactor">
    <cofactor evidence="7">
        <name>Zn(2+)</name>
        <dbReference type="ChEBI" id="CHEBI:29105"/>
    </cofactor>
    <text evidence="7">Binds 1 zinc ion per subunit.</text>
</comment>
<reference evidence="9 10" key="1">
    <citation type="journal article" date="2014" name="Genome Announc.">
        <title>Draft Genome Sequence of the Agar-Degrading Bacterium Catenovulum sp. Strain DS-2, Isolated from Intestines of Haliotis diversicolor.</title>
        <authorList>
            <person name="Shan D."/>
            <person name="Li X."/>
            <person name="Gu Z."/>
            <person name="Wei G."/>
            <person name="Gao Z."/>
            <person name="Shao Z."/>
        </authorList>
    </citation>
    <scope>NUCLEOTIDE SEQUENCE [LARGE SCALE GENOMIC DNA]</scope>
    <source>
        <strain evidence="9 10">DS-2</strain>
    </source>
</reference>
<accession>W7QFU7</accession>
<dbReference type="RefSeq" id="WP_051479696.1">
    <property type="nucleotide sequence ID" value="NZ_ARZY01000009.1"/>
</dbReference>
<evidence type="ECO:0000256" key="1">
    <source>
        <dbReference type="ARBA" id="ARBA00007957"/>
    </source>
</evidence>
<dbReference type="Gene3D" id="3.30.1490.190">
    <property type="match status" value="1"/>
</dbReference>
<feature type="binding site" evidence="7">
    <location>
        <position position="106"/>
    </location>
    <ligand>
        <name>Zn(2+)</name>
        <dbReference type="ChEBI" id="CHEBI:29105"/>
    </ligand>
</feature>
<comment type="caution">
    <text evidence="9">The sequence shown here is derived from an EMBL/GenBank/DDBJ whole genome shotgun (WGS) entry which is preliminary data.</text>
</comment>
<comment type="similarity">
    <text evidence="1">Belongs to the Fur family.</text>
</comment>
<dbReference type="GO" id="GO:0005829">
    <property type="term" value="C:cytosol"/>
    <property type="evidence" value="ECO:0007669"/>
    <property type="project" value="TreeGrafter"/>
</dbReference>
<dbReference type="EMBL" id="ARZY01000009">
    <property type="protein sequence ID" value="EWH10766.1"/>
    <property type="molecule type" value="Genomic_DNA"/>
</dbReference>
<dbReference type="InterPro" id="IPR043135">
    <property type="entry name" value="Fur_C"/>
</dbReference>
<dbReference type="eggNOG" id="COG0735">
    <property type="taxonomic scope" value="Bacteria"/>
</dbReference>
<keyword evidence="2" id="KW-0678">Repressor</keyword>
<keyword evidence="6" id="KW-0804">Transcription</keyword>
<feature type="binding site" evidence="7">
    <location>
        <position position="144"/>
    </location>
    <ligand>
        <name>Zn(2+)</name>
        <dbReference type="ChEBI" id="CHEBI:29105"/>
    </ligand>
</feature>
<keyword evidence="3 7" id="KW-0862">Zinc</keyword>
<dbReference type="InterPro" id="IPR036388">
    <property type="entry name" value="WH-like_DNA-bd_sf"/>
</dbReference>
<dbReference type="GO" id="GO:0000976">
    <property type="term" value="F:transcription cis-regulatory region binding"/>
    <property type="evidence" value="ECO:0007669"/>
    <property type="project" value="TreeGrafter"/>
</dbReference>
<evidence type="ECO:0000313" key="9">
    <source>
        <dbReference type="EMBL" id="EWH10766.1"/>
    </source>
</evidence>
<feature type="binding site" evidence="7">
    <location>
        <position position="103"/>
    </location>
    <ligand>
        <name>Zn(2+)</name>
        <dbReference type="ChEBI" id="CHEBI:29105"/>
    </ligand>
</feature>
<feature type="binding site" evidence="8">
    <location>
        <position position="94"/>
    </location>
    <ligand>
        <name>Fe cation</name>
        <dbReference type="ChEBI" id="CHEBI:24875"/>
    </ligand>
</feature>
<keyword evidence="4" id="KW-0805">Transcription regulation</keyword>
<evidence type="ECO:0000256" key="8">
    <source>
        <dbReference type="PIRSR" id="PIRSR602481-2"/>
    </source>
</evidence>
<keyword evidence="8" id="KW-0408">Iron</keyword>
<dbReference type="STRING" id="1328313.DS2_06936"/>
<feature type="binding site" evidence="7">
    <location>
        <position position="147"/>
    </location>
    <ligand>
        <name>Zn(2+)</name>
        <dbReference type="ChEBI" id="CHEBI:29105"/>
    </ligand>
</feature>
<gene>
    <name evidence="9" type="ORF">DS2_06936</name>
</gene>
<dbReference type="InterPro" id="IPR002481">
    <property type="entry name" value="FUR"/>
</dbReference>
<keyword evidence="5" id="KW-0238">DNA-binding</keyword>
<dbReference type="GO" id="GO:0003700">
    <property type="term" value="F:DNA-binding transcription factor activity"/>
    <property type="evidence" value="ECO:0007669"/>
    <property type="project" value="InterPro"/>
</dbReference>
<dbReference type="SUPFAM" id="SSF46785">
    <property type="entry name" value="Winged helix' DNA-binding domain"/>
    <property type="match status" value="1"/>
</dbReference>
<dbReference type="Pfam" id="PF01475">
    <property type="entry name" value="FUR"/>
    <property type="match status" value="1"/>
</dbReference>
<dbReference type="Gene3D" id="1.10.10.10">
    <property type="entry name" value="Winged helix-like DNA-binding domain superfamily/Winged helix DNA-binding domain"/>
    <property type="match status" value="1"/>
</dbReference>
<dbReference type="GO" id="GO:0045892">
    <property type="term" value="P:negative regulation of DNA-templated transcription"/>
    <property type="evidence" value="ECO:0007669"/>
    <property type="project" value="TreeGrafter"/>
</dbReference>
<dbReference type="GO" id="GO:0008270">
    <property type="term" value="F:zinc ion binding"/>
    <property type="evidence" value="ECO:0007669"/>
    <property type="project" value="TreeGrafter"/>
</dbReference>
<dbReference type="InterPro" id="IPR036390">
    <property type="entry name" value="WH_DNA-bd_sf"/>
</dbReference>
<dbReference type="PANTHER" id="PTHR33202">
    <property type="entry name" value="ZINC UPTAKE REGULATION PROTEIN"/>
    <property type="match status" value="1"/>
</dbReference>
<dbReference type="GO" id="GO:1900376">
    <property type="term" value="P:regulation of secondary metabolite biosynthetic process"/>
    <property type="evidence" value="ECO:0007669"/>
    <property type="project" value="TreeGrafter"/>
</dbReference>